<evidence type="ECO:0008006" key="4">
    <source>
        <dbReference type="Google" id="ProtNLM"/>
    </source>
</evidence>
<sequence>MAQALYDQHPLDDYLKESWERRERLPGSFTEEVLDDEGENSLATEGGCVDILSQLLSSQIAYKVWRQWSPTIRSIFLSPSDDIAERFKYDLISSNLLSSSVSPSPVSIHPHPAISTPSQTWPGELKTSQQDSSSKTDGDLKPLSSVLVIIGVASLFSHHRVAALLALLMSMSFAKAPGIGSARKSHIPQMFEALDSLKTAGSAWDGAVNDAITIIEHEDRSTYYTPSSTLPSSLSALRVALHSTLLTTQQQCDNVRPLLAALASPMELSQLSEMYAPPSPPKPPFTLQTRPTSPRHKPASLPENNISGLSQPPASSSEKRQTWNGSYVNLVGRHTRTSSLRKKDRRCSDLSIFQEVQNVSSVAPTTPPRSPSLMQVVEEESTDEDQSRDVLSDPSSSRLSPRRDNFGTAALSLRRRRRVSGVDALGLSNARSAPSLRDSTHLPRTGGSRLTSISSTRHPLSVNALQYALHGALASRRYACSHLLALRFTEDPEDETYWENARNITGLLTSILENAAARLSEALAAADDLKTREGQPTPETSPDGSPVKTPDGDLPASTLISVHHGNRSKASSRVSKPSVLLDLPKFPLPDNTQPFAPVPNGISRFASHVDSISSSLNDAKDRLIECVQALRDAHIAAELQSPRPEAGGADPAEEGILETYERLRKELGFALRECERGKAALLDVFEARRMRNRPQDEIEEADDDAESSPGHRFHMLSGSSKDSNDRTDPDPLTPGDGSPIMPTISSLEDASGERYVDDVSQHLLLSTSSAHLPPPGLEQIFEGEVIASTPFNRERSKLSREERIRLMKEKRESMSGRGLAAQLEEDGGGNELKPTKLKGWGPGTDVVEELKDVIWKVGERRRKMAQKHTTIPTPTSIPIGSANVNVTSDGASDHDTNLCTA</sequence>
<evidence type="ECO:0000313" key="2">
    <source>
        <dbReference type="EMBL" id="OCB86313.1"/>
    </source>
</evidence>
<organism evidence="2 3">
    <name type="scientific">Sanghuangporus baumii</name>
    <name type="common">Phellinus baumii</name>
    <dbReference type="NCBI Taxonomy" id="108892"/>
    <lineage>
        <taxon>Eukaryota</taxon>
        <taxon>Fungi</taxon>
        <taxon>Dikarya</taxon>
        <taxon>Basidiomycota</taxon>
        <taxon>Agaricomycotina</taxon>
        <taxon>Agaricomycetes</taxon>
        <taxon>Hymenochaetales</taxon>
        <taxon>Hymenochaetaceae</taxon>
        <taxon>Sanghuangporus</taxon>
    </lineage>
</organism>
<name>A0A9Q5N748_SANBA</name>
<feature type="compositionally biased region" description="Acidic residues" evidence="1">
    <location>
        <begin position="697"/>
        <end position="706"/>
    </location>
</feature>
<feature type="region of interest" description="Disordered" evidence="1">
    <location>
        <begin position="360"/>
        <end position="404"/>
    </location>
</feature>
<evidence type="ECO:0000313" key="3">
    <source>
        <dbReference type="Proteomes" id="UP000757232"/>
    </source>
</evidence>
<feature type="region of interest" description="Disordered" evidence="1">
    <location>
        <begin position="273"/>
        <end position="327"/>
    </location>
</feature>
<evidence type="ECO:0000256" key="1">
    <source>
        <dbReference type="SAM" id="MobiDB-lite"/>
    </source>
</evidence>
<feature type="compositionally biased region" description="Polar residues" evidence="1">
    <location>
        <begin position="116"/>
        <end position="133"/>
    </location>
</feature>
<comment type="caution">
    <text evidence="2">The sequence shown here is derived from an EMBL/GenBank/DDBJ whole genome shotgun (WGS) entry which is preliminary data.</text>
</comment>
<feature type="compositionally biased region" description="Basic and acidic residues" evidence="1">
    <location>
        <begin position="891"/>
        <end position="901"/>
    </location>
</feature>
<dbReference type="OrthoDB" id="21151at2759"/>
<feature type="region of interest" description="Disordered" evidence="1">
    <location>
        <begin position="101"/>
        <end position="139"/>
    </location>
</feature>
<feature type="compositionally biased region" description="Polar residues" evidence="1">
    <location>
        <begin position="302"/>
        <end position="327"/>
    </location>
</feature>
<dbReference type="EMBL" id="LNZH02000203">
    <property type="protein sequence ID" value="OCB86313.1"/>
    <property type="molecule type" value="Genomic_DNA"/>
</dbReference>
<feature type="compositionally biased region" description="Low complexity" evidence="1">
    <location>
        <begin position="869"/>
        <end position="879"/>
    </location>
</feature>
<reference evidence="2" key="1">
    <citation type="submission" date="2016-06" db="EMBL/GenBank/DDBJ databases">
        <title>Draft Genome sequence of the fungus Inonotus baumii.</title>
        <authorList>
            <person name="Zhu H."/>
            <person name="Lin W."/>
        </authorList>
    </citation>
    <scope>NUCLEOTIDE SEQUENCE</scope>
    <source>
        <strain evidence="2">821</strain>
    </source>
</reference>
<proteinExistence type="predicted"/>
<accession>A0A9Q5N748</accession>
<feature type="region of interest" description="Disordered" evidence="1">
    <location>
        <begin position="432"/>
        <end position="454"/>
    </location>
</feature>
<dbReference type="AlphaFoldDB" id="A0A9Q5N748"/>
<keyword evidence="3" id="KW-1185">Reference proteome</keyword>
<feature type="region of interest" description="Disordered" evidence="1">
    <location>
        <begin position="693"/>
        <end position="743"/>
    </location>
</feature>
<dbReference type="Proteomes" id="UP000757232">
    <property type="component" value="Unassembled WGS sequence"/>
</dbReference>
<feature type="compositionally biased region" description="Low complexity" evidence="1">
    <location>
        <begin position="101"/>
        <end position="115"/>
    </location>
</feature>
<feature type="region of interest" description="Disordered" evidence="1">
    <location>
        <begin position="527"/>
        <end position="556"/>
    </location>
</feature>
<gene>
    <name evidence="2" type="ORF">A7U60_g6625</name>
</gene>
<feature type="region of interest" description="Disordered" evidence="1">
    <location>
        <begin position="865"/>
        <end position="901"/>
    </location>
</feature>
<protein>
    <recommendedName>
        <fullName evidence="4">Myosin-binding domain-containing protein</fullName>
    </recommendedName>
</protein>